<dbReference type="Gene3D" id="3.30.70.20">
    <property type="match status" value="1"/>
</dbReference>
<comment type="cofactor">
    <cofactor evidence="1">
        <name>FMN</name>
        <dbReference type="ChEBI" id="CHEBI:58210"/>
    </cofactor>
</comment>
<dbReference type="OrthoDB" id="9786132at2"/>
<dbReference type="KEGG" id="bgok:Pr1d_34080"/>
<dbReference type="InterPro" id="IPR029479">
    <property type="entry name" value="Nitroreductase"/>
</dbReference>
<dbReference type="GO" id="GO:0046872">
    <property type="term" value="F:metal ion binding"/>
    <property type="evidence" value="ECO:0007669"/>
    <property type="project" value="UniProtKB-KW"/>
</dbReference>
<evidence type="ECO:0000256" key="4">
    <source>
        <dbReference type="ARBA" id="ARBA00022643"/>
    </source>
</evidence>
<evidence type="ECO:0000259" key="9">
    <source>
        <dbReference type="PROSITE" id="PS51379"/>
    </source>
</evidence>
<reference evidence="10 11" key="1">
    <citation type="submission" date="2019-08" db="EMBL/GenBank/DDBJ databases">
        <title>Deep-cultivation of Planctomycetes and their phenomic and genomic characterization uncovers novel biology.</title>
        <authorList>
            <person name="Wiegand S."/>
            <person name="Jogler M."/>
            <person name="Boedeker C."/>
            <person name="Pinto D."/>
            <person name="Vollmers J."/>
            <person name="Rivas-Marin E."/>
            <person name="Kohn T."/>
            <person name="Peeters S.H."/>
            <person name="Heuer A."/>
            <person name="Rast P."/>
            <person name="Oberbeckmann S."/>
            <person name="Bunk B."/>
            <person name="Jeske O."/>
            <person name="Meyerdierks A."/>
            <person name="Storesund J.E."/>
            <person name="Kallscheuer N."/>
            <person name="Luecker S."/>
            <person name="Lage O.M."/>
            <person name="Pohl T."/>
            <person name="Merkel B.J."/>
            <person name="Hornburger P."/>
            <person name="Mueller R.-W."/>
            <person name="Bruemmer F."/>
            <person name="Labrenz M."/>
            <person name="Spormann A.M."/>
            <person name="Op den Camp H."/>
            <person name="Overmann J."/>
            <person name="Amann R."/>
            <person name="Jetten M.S.M."/>
            <person name="Mascher T."/>
            <person name="Medema M.H."/>
            <person name="Devos D.P."/>
            <person name="Kaster A.-K."/>
            <person name="Ovreas L."/>
            <person name="Rohde M."/>
            <person name="Galperin M.Y."/>
            <person name="Jogler C."/>
        </authorList>
    </citation>
    <scope>NUCLEOTIDE SEQUENCE [LARGE SCALE GENOMIC DNA]</scope>
    <source>
        <strain evidence="10 11">Pr1d</strain>
    </source>
</reference>
<evidence type="ECO:0000256" key="3">
    <source>
        <dbReference type="ARBA" id="ARBA00022630"/>
    </source>
</evidence>
<dbReference type="PROSITE" id="PS51379">
    <property type="entry name" value="4FE4S_FER_2"/>
    <property type="match status" value="2"/>
</dbReference>
<evidence type="ECO:0000256" key="7">
    <source>
        <dbReference type="ARBA" id="ARBA00023004"/>
    </source>
</evidence>
<dbReference type="InterPro" id="IPR000415">
    <property type="entry name" value="Nitroreductase-like"/>
</dbReference>
<sequence length="280" mass="31022">MSNAYTMDTIIKVEENLCITCGNCIRTCPAGLITKKEFPLPIDNAWDLCIDCGHCVAVCPTGALHQRVMGPEDCDPIDIHLIPRWEEARQFLVSRRSTRVYVNRPVEKDKILQVLDVARFAPWGGNRQGDHLHWVVISDPAQVHRVAEMSIEWMKSVGESNPGMYKEAKLELFTSAWDEGEDQISRGAPCFIQAWAPKDERTAPQGATIALAYAQLAAHGLGLGSSWSGGINTAAQAYPPLIELLELPEGIVSYGTILLGYPAEPFMKIPARKPLNVTWR</sequence>
<keyword evidence="6" id="KW-0560">Oxidoreductase</keyword>
<keyword evidence="3" id="KW-0285">Flavoprotein</keyword>
<evidence type="ECO:0000256" key="2">
    <source>
        <dbReference type="ARBA" id="ARBA00007118"/>
    </source>
</evidence>
<dbReference type="GO" id="GO:0051536">
    <property type="term" value="F:iron-sulfur cluster binding"/>
    <property type="evidence" value="ECO:0007669"/>
    <property type="project" value="UniProtKB-KW"/>
</dbReference>
<dbReference type="AlphaFoldDB" id="A0A5B9QE43"/>
<protein>
    <submittedName>
        <fullName evidence="10">Ferredoxin</fullName>
    </submittedName>
</protein>
<dbReference type="PANTHER" id="PTHR43673">
    <property type="entry name" value="NAD(P)H NITROREDUCTASE YDGI-RELATED"/>
    <property type="match status" value="1"/>
</dbReference>
<organism evidence="10 11">
    <name type="scientific">Bythopirellula goksoeyrii</name>
    <dbReference type="NCBI Taxonomy" id="1400387"/>
    <lineage>
        <taxon>Bacteria</taxon>
        <taxon>Pseudomonadati</taxon>
        <taxon>Planctomycetota</taxon>
        <taxon>Planctomycetia</taxon>
        <taxon>Pirellulales</taxon>
        <taxon>Lacipirellulaceae</taxon>
        <taxon>Bythopirellula</taxon>
    </lineage>
</organism>
<evidence type="ECO:0000256" key="1">
    <source>
        <dbReference type="ARBA" id="ARBA00001917"/>
    </source>
</evidence>
<keyword evidence="11" id="KW-1185">Reference proteome</keyword>
<dbReference type="Pfam" id="PF00881">
    <property type="entry name" value="Nitroreductase"/>
    <property type="match status" value="1"/>
</dbReference>
<dbReference type="SUPFAM" id="SSF55469">
    <property type="entry name" value="FMN-dependent nitroreductase-like"/>
    <property type="match status" value="1"/>
</dbReference>
<evidence type="ECO:0000313" key="11">
    <source>
        <dbReference type="Proteomes" id="UP000323917"/>
    </source>
</evidence>
<name>A0A5B9QE43_9BACT</name>
<evidence type="ECO:0000313" key="10">
    <source>
        <dbReference type="EMBL" id="QEG36099.1"/>
    </source>
</evidence>
<dbReference type="Gene3D" id="3.40.109.10">
    <property type="entry name" value="NADH Oxidase"/>
    <property type="match status" value="1"/>
</dbReference>
<dbReference type="CDD" id="cd02143">
    <property type="entry name" value="nitroreductase_FeS-like"/>
    <property type="match status" value="1"/>
</dbReference>
<dbReference type="InterPro" id="IPR017900">
    <property type="entry name" value="4Fe4S_Fe_S_CS"/>
</dbReference>
<dbReference type="SUPFAM" id="SSF54862">
    <property type="entry name" value="4Fe-4S ferredoxins"/>
    <property type="match status" value="1"/>
</dbReference>
<feature type="domain" description="4Fe-4S ferredoxin-type" evidence="9">
    <location>
        <begin position="9"/>
        <end position="38"/>
    </location>
</feature>
<dbReference type="Proteomes" id="UP000323917">
    <property type="component" value="Chromosome"/>
</dbReference>
<dbReference type="PANTHER" id="PTHR43673:SF2">
    <property type="entry name" value="NITROREDUCTASE"/>
    <property type="match status" value="1"/>
</dbReference>
<evidence type="ECO:0000256" key="6">
    <source>
        <dbReference type="ARBA" id="ARBA00023002"/>
    </source>
</evidence>
<evidence type="ECO:0000256" key="8">
    <source>
        <dbReference type="ARBA" id="ARBA00023014"/>
    </source>
</evidence>
<dbReference type="GO" id="GO:0016491">
    <property type="term" value="F:oxidoreductase activity"/>
    <property type="evidence" value="ECO:0007669"/>
    <property type="project" value="UniProtKB-KW"/>
</dbReference>
<keyword evidence="4" id="KW-0288">FMN</keyword>
<dbReference type="RefSeq" id="WP_148074504.1">
    <property type="nucleotide sequence ID" value="NZ_CP042913.1"/>
</dbReference>
<dbReference type="PROSITE" id="PS00198">
    <property type="entry name" value="4FE4S_FER_1"/>
    <property type="match status" value="2"/>
</dbReference>
<accession>A0A5B9QE43</accession>
<evidence type="ECO:0000256" key="5">
    <source>
        <dbReference type="ARBA" id="ARBA00022723"/>
    </source>
</evidence>
<comment type="similarity">
    <text evidence="2">Belongs to the nitroreductase family.</text>
</comment>
<dbReference type="EMBL" id="CP042913">
    <property type="protein sequence ID" value="QEG36099.1"/>
    <property type="molecule type" value="Genomic_DNA"/>
</dbReference>
<dbReference type="InterPro" id="IPR017896">
    <property type="entry name" value="4Fe4S_Fe-S-bd"/>
</dbReference>
<gene>
    <name evidence="10" type="ORF">Pr1d_34080</name>
</gene>
<keyword evidence="7" id="KW-0408">Iron</keyword>
<feature type="domain" description="4Fe-4S ferredoxin-type" evidence="9">
    <location>
        <begin position="39"/>
        <end position="69"/>
    </location>
</feature>
<dbReference type="Pfam" id="PF13187">
    <property type="entry name" value="Fer4_9"/>
    <property type="match status" value="1"/>
</dbReference>
<keyword evidence="8" id="KW-0411">Iron-sulfur</keyword>
<proteinExistence type="inferred from homology"/>
<keyword evidence="5" id="KW-0479">Metal-binding</keyword>